<accession>A0A645DBF1</accession>
<sequence>MEIRRVYDLFDFLGQPAHRRLAGHFGDGEHILQIAVLPQQKQRLLHRPHLVQEFEQHDAEDAGQSVTVPSPAVMSSEHPPLIR</sequence>
<evidence type="ECO:0000313" key="2">
    <source>
        <dbReference type="EMBL" id="MPM86517.1"/>
    </source>
</evidence>
<comment type="caution">
    <text evidence="2">The sequence shown here is derived from an EMBL/GenBank/DDBJ whole genome shotgun (WGS) entry which is preliminary data.</text>
</comment>
<protein>
    <submittedName>
        <fullName evidence="2">Uncharacterized protein</fullName>
    </submittedName>
</protein>
<reference evidence="2" key="1">
    <citation type="submission" date="2019-08" db="EMBL/GenBank/DDBJ databases">
        <authorList>
            <person name="Kucharzyk K."/>
            <person name="Murdoch R.W."/>
            <person name="Higgins S."/>
            <person name="Loffler F."/>
        </authorList>
    </citation>
    <scope>NUCLEOTIDE SEQUENCE</scope>
</reference>
<name>A0A645DBF1_9ZZZZ</name>
<evidence type="ECO:0000256" key="1">
    <source>
        <dbReference type="SAM" id="MobiDB-lite"/>
    </source>
</evidence>
<proteinExistence type="predicted"/>
<dbReference type="AlphaFoldDB" id="A0A645DBF1"/>
<feature type="region of interest" description="Disordered" evidence="1">
    <location>
        <begin position="56"/>
        <end position="83"/>
    </location>
</feature>
<organism evidence="2">
    <name type="scientific">bioreactor metagenome</name>
    <dbReference type="NCBI Taxonomy" id="1076179"/>
    <lineage>
        <taxon>unclassified sequences</taxon>
        <taxon>metagenomes</taxon>
        <taxon>ecological metagenomes</taxon>
    </lineage>
</organism>
<gene>
    <name evidence="2" type="ORF">SDC9_133606</name>
</gene>
<dbReference type="EMBL" id="VSSQ01034540">
    <property type="protein sequence ID" value="MPM86517.1"/>
    <property type="molecule type" value="Genomic_DNA"/>
</dbReference>